<keyword evidence="1" id="KW-1133">Transmembrane helix</keyword>
<keyword evidence="1" id="KW-0812">Transmembrane</keyword>
<protein>
    <submittedName>
        <fullName evidence="2">Uncharacterized protein</fullName>
    </submittedName>
</protein>
<evidence type="ECO:0000256" key="1">
    <source>
        <dbReference type="SAM" id="Phobius"/>
    </source>
</evidence>
<keyword evidence="3" id="KW-1185">Reference proteome</keyword>
<accession>A0A512E3Q4</accession>
<sequence length="53" mass="5413">MDVTEGQIGILVSSAAILATAAALWRQQVLGIIPLSVVVACVLGVSAFLVLSF</sequence>
<gene>
    <name evidence="2" type="ORF">SAE02_74960</name>
</gene>
<feature type="transmembrane region" description="Helical" evidence="1">
    <location>
        <begin position="6"/>
        <end position="25"/>
    </location>
</feature>
<dbReference type="AlphaFoldDB" id="A0A512E3Q4"/>
<feature type="transmembrane region" description="Helical" evidence="1">
    <location>
        <begin position="32"/>
        <end position="51"/>
    </location>
</feature>
<name>A0A512E3Q4_9PROT</name>
<comment type="caution">
    <text evidence="2">The sequence shown here is derived from an EMBL/GenBank/DDBJ whole genome shotgun (WGS) entry which is preliminary data.</text>
</comment>
<organism evidence="2 3">
    <name type="scientific">Skermanella aerolata</name>
    <dbReference type="NCBI Taxonomy" id="393310"/>
    <lineage>
        <taxon>Bacteria</taxon>
        <taxon>Pseudomonadati</taxon>
        <taxon>Pseudomonadota</taxon>
        <taxon>Alphaproteobacteria</taxon>
        <taxon>Rhodospirillales</taxon>
        <taxon>Azospirillaceae</taxon>
        <taxon>Skermanella</taxon>
    </lineage>
</organism>
<reference evidence="2 3" key="1">
    <citation type="submission" date="2019-07" db="EMBL/GenBank/DDBJ databases">
        <title>Whole genome shotgun sequence of Skermanella aerolata NBRC 106429.</title>
        <authorList>
            <person name="Hosoyama A."/>
            <person name="Uohara A."/>
            <person name="Ohji S."/>
            <person name="Ichikawa N."/>
        </authorList>
    </citation>
    <scope>NUCLEOTIDE SEQUENCE [LARGE SCALE GENOMIC DNA]</scope>
    <source>
        <strain evidence="2 3">NBRC 106429</strain>
    </source>
</reference>
<dbReference type="Proteomes" id="UP000321523">
    <property type="component" value="Unassembled WGS sequence"/>
</dbReference>
<evidence type="ECO:0000313" key="2">
    <source>
        <dbReference type="EMBL" id="GEO43348.1"/>
    </source>
</evidence>
<evidence type="ECO:0000313" key="3">
    <source>
        <dbReference type="Proteomes" id="UP000321523"/>
    </source>
</evidence>
<proteinExistence type="predicted"/>
<keyword evidence="1" id="KW-0472">Membrane</keyword>
<dbReference type="EMBL" id="BJYZ01000076">
    <property type="protein sequence ID" value="GEO43348.1"/>
    <property type="molecule type" value="Genomic_DNA"/>
</dbReference>